<protein>
    <recommendedName>
        <fullName evidence="14">Peptide O-xylosyltransferase</fullName>
    </recommendedName>
</protein>
<proteinExistence type="predicted"/>
<keyword evidence="8" id="KW-0735">Signal-anchor</keyword>
<evidence type="ECO:0000256" key="14">
    <source>
        <dbReference type="ARBA" id="ARBA00042865"/>
    </source>
</evidence>
<dbReference type="AlphaFoldDB" id="A0AAP2CIH8"/>
<evidence type="ECO:0000256" key="7">
    <source>
        <dbReference type="ARBA" id="ARBA00022824"/>
    </source>
</evidence>
<keyword evidence="4" id="KW-0808">Transferase</keyword>
<name>A0AAP2CIH8_9BACT</name>
<dbReference type="GO" id="GO:0046872">
    <property type="term" value="F:metal ion binding"/>
    <property type="evidence" value="ECO:0007669"/>
    <property type="project" value="UniProtKB-KW"/>
</dbReference>
<dbReference type="GO" id="GO:0030158">
    <property type="term" value="F:protein xylosyltransferase activity"/>
    <property type="evidence" value="ECO:0007669"/>
    <property type="project" value="InterPro"/>
</dbReference>
<keyword evidence="3" id="KW-0328">Glycosyltransferase</keyword>
<dbReference type="PANTHER" id="PTHR46025:SF3">
    <property type="entry name" value="XYLOSYLTRANSFERASE OXT"/>
    <property type="match status" value="1"/>
</dbReference>
<comment type="caution">
    <text evidence="15">The sequence shown here is derived from an EMBL/GenBank/DDBJ whole genome shotgun (WGS) entry which is preliminary data.</text>
</comment>
<reference evidence="15 16" key="1">
    <citation type="submission" date="2021-05" db="EMBL/GenBank/DDBJ databases">
        <authorList>
            <person name="Zhang Z.D."/>
            <person name="Osman G."/>
        </authorList>
    </citation>
    <scope>NUCLEOTIDE SEQUENCE [LARGE SCALE GENOMIC DNA]</scope>
    <source>
        <strain evidence="15 16">KCTC 32217</strain>
    </source>
</reference>
<dbReference type="GO" id="GO:0050650">
    <property type="term" value="P:chondroitin sulfate proteoglycan biosynthetic process"/>
    <property type="evidence" value="ECO:0007669"/>
    <property type="project" value="TreeGrafter"/>
</dbReference>
<keyword evidence="10" id="KW-0333">Golgi apparatus</keyword>
<keyword evidence="7" id="KW-0256">Endoplasmic reticulum</keyword>
<evidence type="ECO:0000313" key="16">
    <source>
        <dbReference type="Proteomes" id="UP001319104"/>
    </source>
</evidence>
<keyword evidence="6" id="KW-0479">Metal-binding</keyword>
<evidence type="ECO:0000256" key="11">
    <source>
        <dbReference type="ARBA" id="ARBA00023136"/>
    </source>
</evidence>
<evidence type="ECO:0000256" key="9">
    <source>
        <dbReference type="ARBA" id="ARBA00022989"/>
    </source>
</evidence>
<evidence type="ECO:0000256" key="10">
    <source>
        <dbReference type="ARBA" id="ARBA00023034"/>
    </source>
</evidence>
<keyword evidence="11" id="KW-0472">Membrane</keyword>
<dbReference type="InterPro" id="IPR043538">
    <property type="entry name" value="XYLT"/>
</dbReference>
<dbReference type="RefSeq" id="WP_213944061.1">
    <property type="nucleotide sequence ID" value="NZ_JAHCMY010000001.1"/>
</dbReference>
<evidence type="ECO:0000256" key="3">
    <source>
        <dbReference type="ARBA" id="ARBA00022676"/>
    </source>
</evidence>
<evidence type="ECO:0000256" key="1">
    <source>
        <dbReference type="ARBA" id="ARBA00004323"/>
    </source>
</evidence>
<evidence type="ECO:0000256" key="13">
    <source>
        <dbReference type="ARBA" id="ARBA00023180"/>
    </source>
</evidence>
<evidence type="ECO:0000256" key="2">
    <source>
        <dbReference type="ARBA" id="ARBA00004648"/>
    </source>
</evidence>
<evidence type="ECO:0000256" key="6">
    <source>
        <dbReference type="ARBA" id="ARBA00022723"/>
    </source>
</evidence>
<evidence type="ECO:0000256" key="12">
    <source>
        <dbReference type="ARBA" id="ARBA00023157"/>
    </source>
</evidence>
<keyword evidence="9" id="KW-1133">Transmembrane helix</keyword>
<accession>A0AAP2CIH8</accession>
<dbReference type="GO" id="GO:0016020">
    <property type="term" value="C:membrane"/>
    <property type="evidence" value="ECO:0007669"/>
    <property type="project" value="InterPro"/>
</dbReference>
<organism evidence="15 16">
    <name type="scientific">Litoribacter ruber</name>
    <dbReference type="NCBI Taxonomy" id="702568"/>
    <lineage>
        <taxon>Bacteria</taxon>
        <taxon>Pseudomonadati</taxon>
        <taxon>Bacteroidota</taxon>
        <taxon>Cytophagia</taxon>
        <taxon>Cytophagales</taxon>
        <taxon>Cyclobacteriaceae</taxon>
        <taxon>Litoribacter</taxon>
    </lineage>
</organism>
<evidence type="ECO:0000256" key="5">
    <source>
        <dbReference type="ARBA" id="ARBA00022692"/>
    </source>
</evidence>
<keyword evidence="16" id="KW-1185">Reference proteome</keyword>
<gene>
    <name evidence="15" type="ORF">KI659_04130</name>
</gene>
<keyword evidence="5" id="KW-0812">Transmembrane</keyword>
<sequence>MKIVYLILAHRYPDQLIRLVNKLNTEDTHFLIHLDKKVGRYEYHYIHNALASNGNVDFLKRHTCNWAGFGIMKATYEGIKFCVENNIACDYLCLMSGQDYPIKSNGFIFDYLKAHEGKSFINFNSLPNPIWTNHNGGLERLTNWYIITDKQRYGFPNNLFSSRPRLSKLFKNTIGKVIPKRKFPSGFKPYGGAQFWTLHSKHVRYVYDIIQSHPDFFNFFKYVMVSDEFLFQTIMGNYPQQAELINTTLHFLEWDRPGAVLNYKDRENLRTTEHLFARKFDCNVDAEIIDYLDSHLL</sequence>
<dbReference type="PANTHER" id="PTHR46025">
    <property type="entry name" value="XYLOSYLTRANSFERASE OXT"/>
    <property type="match status" value="1"/>
</dbReference>
<dbReference type="Pfam" id="PF02485">
    <property type="entry name" value="Branch"/>
    <property type="match status" value="1"/>
</dbReference>
<dbReference type="GO" id="GO:0015012">
    <property type="term" value="P:heparan sulfate proteoglycan biosynthetic process"/>
    <property type="evidence" value="ECO:0007669"/>
    <property type="project" value="TreeGrafter"/>
</dbReference>
<keyword evidence="12" id="KW-1015">Disulfide bond</keyword>
<evidence type="ECO:0000256" key="8">
    <source>
        <dbReference type="ARBA" id="ARBA00022968"/>
    </source>
</evidence>
<dbReference type="Proteomes" id="UP001319104">
    <property type="component" value="Unassembled WGS sequence"/>
</dbReference>
<evidence type="ECO:0000256" key="4">
    <source>
        <dbReference type="ARBA" id="ARBA00022679"/>
    </source>
</evidence>
<dbReference type="InterPro" id="IPR003406">
    <property type="entry name" value="Glyco_trans_14"/>
</dbReference>
<keyword evidence="13" id="KW-0325">Glycoprotein</keyword>
<comment type="subcellular location">
    <subcellularLocation>
        <location evidence="2">Endoplasmic reticulum membrane</location>
        <topology evidence="2">Single-pass type II membrane protein</topology>
    </subcellularLocation>
    <subcellularLocation>
        <location evidence="1">Golgi apparatus membrane</location>
        <topology evidence="1">Single-pass type II membrane protein</topology>
    </subcellularLocation>
</comment>
<evidence type="ECO:0000313" key="15">
    <source>
        <dbReference type="EMBL" id="MBS9523200.1"/>
    </source>
</evidence>
<dbReference type="EMBL" id="JAHCMY010000001">
    <property type="protein sequence ID" value="MBS9523200.1"/>
    <property type="molecule type" value="Genomic_DNA"/>
</dbReference>